<evidence type="ECO:0000313" key="2">
    <source>
        <dbReference type="EMBL" id="KAK2181526.1"/>
    </source>
</evidence>
<evidence type="ECO:0000313" key="3">
    <source>
        <dbReference type="Proteomes" id="UP001209878"/>
    </source>
</evidence>
<evidence type="ECO:0000256" key="1">
    <source>
        <dbReference type="SAM" id="MobiDB-lite"/>
    </source>
</evidence>
<sequence length="48" mass="5661">MSTTLRLRTLKATPTWDRDTHQRSKPRQGDPKKNHGRVDSIRQALRHI</sequence>
<name>A0AAD9NUV7_RIDPI</name>
<comment type="caution">
    <text evidence="2">The sequence shown here is derived from an EMBL/GenBank/DDBJ whole genome shotgun (WGS) entry which is preliminary data.</text>
</comment>
<dbReference type="AlphaFoldDB" id="A0AAD9NUV7"/>
<dbReference type="EMBL" id="JAODUO010000393">
    <property type="protein sequence ID" value="KAK2181526.1"/>
    <property type="molecule type" value="Genomic_DNA"/>
</dbReference>
<proteinExistence type="predicted"/>
<keyword evidence="3" id="KW-1185">Reference proteome</keyword>
<gene>
    <name evidence="2" type="ORF">NP493_395g03020</name>
</gene>
<organism evidence="2 3">
    <name type="scientific">Ridgeia piscesae</name>
    <name type="common">Tubeworm</name>
    <dbReference type="NCBI Taxonomy" id="27915"/>
    <lineage>
        <taxon>Eukaryota</taxon>
        <taxon>Metazoa</taxon>
        <taxon>Spiralia</taxon>
        <taxon>Lophotrochozoa</taxon>
        <taxon>Annelida</taxon>
        <taxon>Polychaeta</taxon>
        <taxon>Sedentaria</taxon>
        <taxon>Canalipalpata</taxon>
        <taxon>Sabellida</taxon>
        <taxon>Siboglinidae</taxon>
        <taxon>Ridgeia</taxon>
    </lineage>
</organism>
<protein>
    <submittedName>
        <fullName evidence="2">Uncharacterized protein</fullName>
    </submittedName>
</protein>
<dbReference type="Proteomes" id="UP001209878">
    <property type="component" value="Unassembled WGS sequence"/>
</dbReference>
<feature type="compositionally biased region" description="Basic and acidic residues" evidence="1">
    <location>
        <begin position="16"/>
        <end position="40"/>
    </location>
</feature>
<feature type="region of interest" description="Disordered" evidence="1">
    <location>
        <begin position="1"/>
        <end position="48"/>
    </location>
</feature>
<accession>A0AAD9NUV7</accession>
<reference evidence="2" key="1">
    <citation type="journal article" date="2023" name="Mol. Biol. Evol.">
        <title>Third-Generation Sequencing Reveals the Adaptive Role of the Epigenome in Three Deep-Sea Polychaetes.</title>
        <authorList>
            <person name="Perez M."/>
            <person name="Aroh O."/>
            <person name="Sun Y."/>
            <person name="Lan Y."/>
            <person name="Juniper S.K."/>
            <person name="Young C.R."/>
            <person name="Angers B."/>
            <person name="Qian P.Y."/>
        </authorList>
    </citation>
    <scope>NUCLEOTIDE SEQUENCE</scope>
    <source>
        <strain evidence="2">R07B-5</strain>
    </source>
</reference>